<gene>
    <name evidence="1" type="ORF">AVEN_263066_1</name>
</gene>
<keyword evidence="2" id="KW-1185">Reference proteome</keyword>
<name>A0A4Y2MWF8_ARAVE</name>
<accession>A0A4Y2MWF8</accession>
<dbReference type="Proteomes" id="UP000499080">
    <property type="component" value="Unassembled WGS sequence"/>
</dbReference>
<reference evidence="1 2" key="1">
    <citation type="journal article" date="2019" name="Sci. Rep.">
        <title>Orb-weaving spider Araneus ventricosus genome elucidates the spidroin gene catalogue.</title>
        <authorList>
            <person name="Kono N."/>
            <person name="Nakamura H."/>
            <person name="Ohtoshi R."/>
            <person name="Moran D.A.P."/>
            <person name="Shinohara A."/>
            <person name="Yoshida Y."/>
            <person name="Fujiwara M."/>
            <person name="Mori M."/>
            <person name="Tomita M."/>
            <person name="Arakawa K."/>
        </authorList>
    </citation>
    <scope>NUCLEOTIDE SEQUENCE [LARGE SCALE GENOMIC DNA]</scope>
</reference>
<proteinExistence type="predicted"/>
<comment type="caution">
    <text evidence="1">The sequence shown here is derived from an EMBL/GenBank/DDBJ whole genome shotgun (WGS) entry which is preliminary data.</text>
</comment>
<evidence type="ECO:0000313" key="1">
    <source>
        <dbReference type="EMBL" id="GBN30197.1"/>
    </source>
</evidence>
<organism evidence="1 2">
    <name type="scientific">Araneus ventricosus</name>
    <name type="common">Orbweaver spider</name>
    <name type="synonym">Epeira ventricosa</name>
    <dbReference type="NCBI Taxonomy" id="182803"/>
    <lineage>
        <taxon>Eukaryota</taxon>
        <taxon>Metazoa</taxon>
        <taxon>Ecdysozoa</taxon>
        <taxon>Arthropoda</taxon>
        <taxon>Chelicerata</taxon>
        <taxon>Arachnida</taxon>
        <taxon>Araneae</taxon>
        <taxon>Araneomorphae</taxon>
        <taxon>Entelegynae</taxon>
        <taxon>Araneoidea</taxon>
        <taxon>Araneidae</taxon>
        <taxon>Araneus</taxon>
    </lineage>
</organism>
<sequence>MTPLLHPLEQTIHVADTSRLKHCGPKCTTRLMGHHAQTTHGVQGWKDQQKEGGVGEATVKVAVLLFNKFVIKTPKKAFSDIQPENSTASNEGSEEDSDINYNRAIENLLLIPPHLRKDMMEVRWLIDGSRVLWTQATAEYLDPPRRHSPSPVTRFSAIFPSLRPEDRKKF</sequence>
<dbReference type="EMBL" id="BGPR01007882">
    <property type="protein sequence ID" value="GBN30197.1"/>
    <property type="molecule type" value="Genomic_DNA"/>
</dbReference>
<evidence type="ECO:0000313" key="2">
    <source>
        <dbReference type="Proteomes" id="UP000499080"/>
    </source>
</evidence>
<protein>
    <submittedName>
        <fullName evidence="1">Uncharacterized protein</fullName>
    </submittedName>
</protein>
<dbReference type="AlphaFoldDB" id="A0A4Y2MWF8"/>